<evidence type="ECO:0000256" key="1">
    <source>
        <dbReference type="PIRSR" id="PIRSR634015-3"/>
    </source>
</evidence>
<dbReference type="SUPFAM" id="SSF55486">
    <property type="entry name" value="Metalloproteases ('zincins'), catalytic domain"/>
    <property type="match status" value="1"/>
</dbReference>
<protein>
    <recommendedName>
        <fullName evidence="5">Peptidase M1 membrane alanine aminopeptidase domain-containing protein</fullName>
    </recommendedName>
</protein>
<dbReference type="GO" id="GO:0005829">
    <property type="term" value="C:cytosol"/>
    <property type="evidence" value="ECO:0007669"/>
    <property type="project" value="TreeGrafter"/>
</dbReference>
<keyword evidence="1" id="KW-0862">Zinc</keyword>
<dbReference type="GO" id="GO:0004301">
    <property type="term" value="F:epoxide hydrolase activity"/>
    <property type="evidence" value="ECO:0007669"/>
    <property type="project" value="TreeGrafter"/>
</dbReference>
<accession>A0A9P3LE13</accession>
<dbReference type="PANTHER" id="PTHR45726">
    <property type="entry name" value="LEUKOTRIENE A-4 HYDROLASE"/>
    <property type="match status" value="1"/>
</dbReference>
<proteinExistence type="predicted"/>
<feature type="binding site" evidence="1">
    <location>
        <position position="58"/>
    </location>
    <ligand>
        <name>Zn(2+)</name>
        <dbReference type="ChEBI" id="CHEBI:29105"/>
        <note>catalytic</note>
    </ligand>
</feature>
<feature type="compositionally biased region" description="Basic and acidic residues" evidence="2">
    <location>
        <begin position="116"/>
        <end position="126"/>
    </location>
</feature>
<comment type="cofactor">
    <cofactor evidence="1">
        <name>Zn(2+)</name>
        <dbReference type="ChEBI" id="CHEBI:29105"/>
    </cofactor>
    <text evidence="1">Binds 1 zinc ion per subunit.</text>
</comment>
<gene>
    <name evidence="3" type="ORF">PsYK624_082040</name>
</gene>
<evidence type="ECO:0008006" key="5">
    <source>
        <dbReference type="Google" id="ProtNLM"/>
    </source>
</evidence>
<keyword evidence="1" id="KW-0479">Metal-binding</keyword>
<name>A0A9P3LE13_9APHY</name>
<dbReference type="GO" id="GO:0004177">
    <property type="term" value="F:aminopeptidase activity"/>
    <property type="evidence" value="ECO:0007669"/>
    <property type="project" value="TreeGrafter"/>
</dbReference>
<organism evidence="3 4">
    <name type="scientific">Phanerochaete sordida</name>
    <dbReference type="NCBI Taxonomy" id="48140"/>
    <lineage>
        <taxon>Eukaryota</taxon>
        <taxon>Fungi</taxon>
        <taxon>Dikarya</taxon>
        <taxon>Basidiomycota</taxon>
        <taxon>Agaricomycotina</taxon>
        <taxon>Agaricomycetes</taxon>
        <taxon>Polyporales</taxon>
        <taxon>Phanerochaetaceae</taxon>
        <taxon>Phanerochaete</taxon>
    </lineage>
</organism>
<feature type="region of interest" description="Disordered" evidence="2">
    <location>
        <begin position="106"/>
        <end position="126"/>
    </location>
</feature>
<dbReference type="AlphaFoldDB" id="A0A9P3LE13"/>
<evidence type="ECO:0000256" key="2">
    <source>
        <dbReference type="SAM" id="MobiDB-lite"/>
    </source>
</evidence>
<evidence type="ECO:0000313" key="3">
    <source>
        <dbReference type="EMBL" id="GJE92051.1"/>
    </source>
</evidence>
<dbReference type="Proteomes" id="UP000703269">
    <property type="component" value="Unassembled WGS sequence"/>
</dbReference>
<feature type="binding site" evidence="1">
    <location>
        <position position="54"/>
    </location>
    <ligand>
        <name>Zn(2+)</name>
        <dbReference type="ChEBI" id="CHEBI:29105"/>
        <note>catalytic</note>
    </ligand>
</feature>
<dbReference type="PANTHER" id="PTHR45726:SF3">
    <property type="entry name" value="LEUKOTRIENE A-4 HYDROLASE"/>
    <property type="match status" value="1"/>
</dbReference>
<dbReference type="OrthoDB" id="79562at2759"/>
<comment type="caution">
    <text evidence="3">The sequence shown here is derived from an EMBL/GenBank/DDBJ whole genome shotgun (WGS) entry which is preliminary data.</text>
</comment>
<reference evidence="3 4" key="1">
    <citation type="submission" date="2021-08" db="EMBL/GenBank/DDBJ databases">
        <title>Draft Genome Sequence of Phanerochaete sordida strain YK-624.</title>
        <authorList>
            <person name="Mori T."/>
            <person name="Dohra H."/>
            <person name="Suzuki T."/>
            <person name="Kawagishi H."/>
            <person name="Hirai H."/>
        </authorList>
    </citation>
    <scope>NUCLEOTIDE SEQUENCE [LARGE SCALE GENOMIC DNA]</scope>
    <source>
        <strain evidence="3 4">YK-624</strain>
    </source>
</reference>
<sequence>MIKRPRLIRRNTARNVQRPHITGEFSHRQEDACLTFLTPTLLAGDRCLVDVVVHELTHCWFGNGVTYMDATHFSAQRELRNIHLARAGEEAALPCGAQPLVRHRREGPPRRAWGLRGEDPDDAHSEVPCENSTKFLPHNGCSAIGAHSYHTSSAI</sequence>
<dbReference type="GO" id="GO:0046872">
    <property type="term" value="F:metal ion binding"/>
    <property type="evidence" value="ECO:0007669"/>
    <property type="project" value="UniProtKB-KW"/>
</dbReference>
<dbReference type="EMBL" id="BPQB01000024">
    <property type="protein sequence ID" value="GJE92051.1"/>
    <property type="molecule type" value="Genomic_DNA"/>
</dbReference>
<evidence type="ECO:0000313" key="4">
    <source>
        <dbReference type="Proteomes" id="UP000703269"/>
    </source>
</evidence>
<dbReference type="InterPro" id="IPR034015">
    <property type="entry name" value="M1_LTA4H"/>
</dbReference>
<keyword evidence="4" id="KW-1185">Reference proteome</keyword>
<dbReference type="Gene3D" id="3.30.2010.30">
    <property type="match status" value="1"/>
</dbReference>